<evidence type="ECO:0000313" key="3">
    <source>
        <dbReference type="EMBL" id="AJE34238.1"/>
    </source>
</evidence>
<reference evidence="3 4" key="1">
    <citation type="submission" date="2013-04" db="EMBL/GenBank/DDBJ databases">
        <title>Complete genome sequence of Corynebacterium humireducens DSM 45392(T), isolated from a wastewater-fed microbial fuel cell.</title>
        <authorList>
            <person name="Ruckert C."/>
            <person name="Albersmeier A."/>
            <person name="Kalinowski J."/>
        </authorList>
    </citation>
    <scope>NUCLEOTIDE SEQUENCE [LARGE SCALE GENOMIC DNA]</scope>
    <source>
        <strain evidence="4">MFC-5</strain>
    </source>
</reference>
<feature type="region of interest" description="Disordered" evidence="1">
    <location>
        <begin position="106"/>
        <end position="125"/>
    </location>
</feature>
<feature type="domain" description="DUF6802" evidence="2">
    <location>
        <begin position="20"/>
        <end position="70"/>
    </location>
</feature>
<gene>
    <name evidence="3" type="ORF">B842_11965</name>
</gene>
<keyword evidence="4" id="KW-1185">Reference proteome</keyword>
<organism evidence="3 4">
    <name type="scientific">Corynebacterium humireducens NBRC 106098 = DSM 45392</name>
    <dbReference type="NCBI Taxonomy" id="1223515"/>
    <lineage>
        <taxon>Bacteria</taxon>
        <taxon>Bacillati</taxon>
        <taxon>Actinomycetota</taxon>
        <taxon>Actinomycetes</taxon>
        <taxon>Mycobacteriales</taxon>
        <taxon>Corynebacteriaceae</taxon>
        <taxon>Corynebacterium</taxon>
    </lineage>
</organism>
<dbReference type="OrthoDB" id="4411139at2"/>
<evidence type="ECO:0000259" key="2">
    <source>
        <dbReference type="Pfam" id="PF20615"/>
    </source>
</evidence>
<dbReference type="RefSeq" id="WP_052437937.1">
    <property type="nucleotide sequence ID" value="NZ_BCSU01000014.1"/>
</dbReference>
<dbReference type="STRING" id="1223515.B842_11965"/>
<dbReference type="Pfam" id="PF20615">
    <property type="entry name" value="DUF6802"/>
    <property type="match status" value="1"/>
</dbReference>
<feature type="compositionally biased region" description="Basic and acidic residues" evidence="1">
    <location>
        <begin position="115"/>
        <end position="125"/>
    </location>
</feature>
<accession>A0A0B5DDC6</accession>
<evidence type="ECO:0000313" key="4">
    <source>
        <dbReference type="Proteomes" id="UP000031524"/>
    </source>
</evidence>
<proteinExistence type="predicted"/>
<name>A0A0B5DDC6_9CORY</name>
<dbReference type="HOGENOM" id="CLU_141507_0_0_11"/>
<dbReference type="Proteomes" id="UP000031524">
    <property type="component" value="Chromosome"/>
</dbReference>
<evidence type="ECO:0000256" key="1">
    <source>
        <dbReference type="SAM" id="MobiDB-lite"/>
    </source>
</evidence>
<dbReference type="InterPro" id="IPR046543">
    <property type="entry name" value="DUF6802"/>
</dbReference>
<dbReference type="EMBL" id="CP005286">
    <property type="protein sequence ID" value="AJE34238.1"/>
    <property type="molecule type" value="Genomic_DNA"/>
</dbReference>
<protein>
    <recommendedName>
        <fullName evidence="2">DUF6802 domain-containing protein</fullName>
    </recommendedName>
</protein>
<dbReference type="KEGG" id="chm:B842_11965"/>
<dbReference type="AlphaFoldDB" id="A0A0B5DDC6"/>
<sequence>MFHGLEGLDGGGALRLDLGGEHHLLDGDPGDSVTLADGDGTTVYADLDGDGVIDHISSVHADGRYDIWTTDPHRAAWGLAVPEPVKPQSEGPLAWGLAGMVTPESVASNQGISGEKARWRRIDGG</sequence>